<reference evidence="2 3" key="1">
    <citation type="journal article" date="2020" name="Mol. Biol. Evol.">
        <title>Distinct Expression and Methylation Patterns for Genes with Different Fates following a Single Whole-Genome Duplication in Flowering Plants.</title>
        <authorList>
            <person name="Shi T."/>
            <person name="Rahmani R.S."/>
            <person name="Gugger P.F."/>
            <person name="Wang M."/>
            <person name="Li H."/>
            <person name="Zhang Y."/>
            <person name="Li Z."/>
            <person name="Wang Q."/>
            <person name="Van de Peer Y."/>
            <person name="Marchal K."/>
            <person name="Chen J."/>
        </authorList>
    </citation>
    <scope>NUCLEOTIDE SEQUENCE [LARGE SCALE GENOMIC DNA]</scope>
    <source>
        <tissue evidence="2">Leaf</tissue>
    </source>
</reference>
<dbReference type="AlphaFoldDB" id="A0A822ZDY6"/>
<dbReference type="Gene3D" id="3.30.420.10">
    <property type="entry name" value="Ribonuclease H-like superfamily/Ribonuclease H"/>
    <property type="match status" value="1"/>
</dbReference>
<keyword evidence="3" id="KW-1185">Reference proteome</keyword>
<evidence type="ECO:0000313" key="3">
    <source>
        <dbReference type="Proteomes" id="UP000607653"/>
    </source>
</evidence>
<comment type="caution">
    <text evidence="2">The sequence shown here is derived from an EMBL/GenBank/DDBJ whole genome shotgun (WGS) entry which is preliminary data.</text>
</comment>
<dbReference type="InterPro" id="IPR036397">
    <property type="entry name" value="RNaseH_sf"/>
</dbReference>
<sequence>MDASTGLYFITHTMNRSFTKGQPCLAASSAVAEMWAIAKGLRYLLQQNITTAGLLSDAKASLSSLKGTGANINGNAQALQEHIRHLLSFFVNIILNFVNRSAVMKAHDIARVARTRRTYVCAHYPLRSYKNIFVNCNKGIVMYP</sequence>
<proteinExistence type="predicted"/>
<organism evidence="2 3">
    <name type="scientific">Nelumbo nucifera</name>
    <name type="common">Sacred lotus</name>
    <dbReference type="NCBI Taxonomy" id="4432"/>
    <lineage>
        <taxon>Eukaryota</taxon>
        <taxon>Viridiplantae</taxon>
        <taxon>Streptophyta</taxon>
        <taxon>Embryophyta</taxon>
        <taxon>Tracheophyta</taxon>
        <taxon>Spermatophyta</taxon>
        <taxon>Magnoliopsida</taxon>
        <taxon>Proteales</taxon>
        <taxon>Nelumbonaceae</taxon>
        <taxon>Nelumbo</taxon>
    </lineage>
</organism>
<dbReference type="Pfam" id="PF13456">
    <property type="entry name" value="RVT_3"/>
    <property type="match status" value="1"/>
</dbReference>
<dbReference type="SUPFAM" id="SSF53098">
    <property type="entry name" value="Ribonuclease H-like"/>
    <property type="match status" value="1"/>
</dbReference>
<dbReference type="InterPro" id="IPR044730">
    <property type="entry name" value="RNase_H-like_dom_plant"/>
</dbReference>
<evidence type="ECO:0000313" key="2">
    <source>
        <dbReference type="EMBL" id="DAD42793.1"/>
    </source>
</evidence>
<dbReference type="GO" id="GO:0003676">
    <property type="term" value="F:nucleic acid binding"/>
    <property type="evidence" value="ECO:0007669"/>
    <property type="project" value="InterPro"/>
</dbReference>
<dbReference type="GO" id="GO:0004523">
    <property type="term" value="F:RNA-DNA hybrid ribonuclease activity"/>
    <property type="evidence" value="ECO:0007669"/>
    <property type="project" value="InterPro"/>
</dbReference>
<dbReference type="InterPro" id="IPR012337">
    <property type="entry name" value="RNaseH-like_sf"/>
</dbReference>
<protein>
    <recommendedName>
        <fullName evidence="1">RNase H type-1 domain-containing protein</fullName>
    </recommendedName>
</protein>
<name>A0A822ZDY6_NELNU</name>
<dbReference type="Proteomes" id="UP000607653">
    <property type="component" value="Unassembled WGS sequence"/>
</dbReference>
<gene>
    <name evidence="2" type="ORF">HUJ06_001023</name>
</gene>
<accession>A0A822ZDY6</accession>
<evidence type="ECO:0000259" key="1">
    <source>
        <dbReference type="Pfam" id="PF13456"/>
    </source>
</evidence>
<feature type="domain" description="RNase H type-1" evidence="1">
    <location>
        <begin position="27"/>
        <end position="111"/>
    </location>
</feature>
<dbReference type="CDD" id="cd06222">
    <property type="entry name" value="RNase_H_like"/>
    <property type="match status" value="1"/>
</dbReference>
<dbReference type="EMBL" id="DUZY01000006">
    <property type="protein sequence ID" value="DAD42793.1"/>
    <property type="molecule type" value="Genomic_DNA"/>
</dbReference>
<dbReference type="InterPro" id="IPR002156">
    <property type="entry name" value="RNaseH_domain"/>
</dbReference>